<dbReference type="InterPro" id="IPR050229">
    <property type="entry name" value="GlpE_sulfurtransferase"/>
</dbReference>
<accession>A0A8J5XSV3</accession>
<comment type="caution">
    <text evidence="2">The sequence shown here is derived from an EMBL/GenBank/DDBJ whole genome shotgun (WGS) entry which is preliminary data.</text>
</comment>
<proteinExistence type="predicted"/>
<dbReference type="PROSITE" id="PS50206">
    <property type="entry name" value="RHODANESE_3"/>
    <property type="match status" value="1"/>
</dbReference>
<dbReference type="EMBL" id="JAGTXO010000009">
    <property type="protein sequence ID" value="KAG8465934.1"/>
    <property type="molecule type" value="Genomic_DNA"/>
</dbReference>
<dbReference type="InterPro" id="IPR001763">
    <property type="entry name" value="Rhodanese-like_dom"/>
</dbReference>
<dbReference type="AlphaFoldDB" id="A0A8J5XSV3"/>
<feature type="domain" description="Rhodanese" evidence="1">
    <location>
        <begin position="64"/>
        <end position="154"/>
    </location>
</feature>
<dbReference type="OrthoDB" id="566238at2759"/>
<dbReference type="Gene3D" id="3.40.250.10">
    <property type="entry name" value="Rhodanese-like domain"/>
    <property type="match status" value="1"/>
</dbReference>
<evidence type="ECO:0000313" key="2">
    <source>
        <dbReference type="EMBL" id="KAG8465934.1"/>
    </source>
</evidence>
<gene>
    <name evidence="2" type="ORF">KFE25_005504</name>
</gene>
<dbReference type="Proteomes" id="UP000751190">
    <property type="component" value="Unassembled WGS sequence"/>
</dbReference>
<evidence type="ECO:0000259" key="1">
    <source>
        <dbReference type="PROSITE" id="PS50206"/>
    </source>
</evidence>
<keyword evidence="3" id="KW-1185">Reference proteome</keyword>
<dbReference type="CDD" id="cd00158">
    <property type="entry name" value="RHOD"/>
    <property type="match status" value="1"/>
</dbReference>
<dbReference type="PANTHER" id="PTHR43031">
    <property type="entry name" value="FAD-DEPENDENT OXIDOREDUCTASE"/>
    <property type="match status" value="1"/>
</dbReference>
<reference evidence="2" key="1">
    <citation type="submission" date="2021-05" db="EMBL/GenBank/DDBJ databases">
        <title>The genome of the haptophyte Pavlova lutheri (Diacronema luteri, Pavlovales) - a model for lipid biosynthesis in eukaryotic algae.</title>
        <authorList>
            <person name="Hulatt C.J."/>
            <person name="Posewitz M.C."/>
        </authorList>
    </citation>
    <scope>NUCLEOTIDE SEQUENCE</scope>
    <source>
        <strain evidence="2">NIVA-4/92</strain>
    </source>
</reference>
<protein>
    <recommendedName>
        <fullName evidence="1">Rhodanese domain-containing protein</fullName>
    </recommendedName>
</protein>
<dbReference type="SUPFAM" id="SSF52821">
    <property type="entry name" value="Rhodanese/Cell cycle control phosphatase"/>
    <property type="match status" value="1"/>
</dbReference>
<dbReference type="InterPro" id="IPR036873">
    <property type="entry name" value="Rhodanese-like_dom_sf"/>
</dbReference>
<organism evidence="2 3">
    <name type="scientific">Diacronema lutheri</name>
    <name type="common">Unicellular marine alga</name>
    <name type="synonym">Monochrysis lutheri</name>
    <dbReference type="NCBI Taxonomy" id="2081491"/>
    <lineage>
        <taxon>Eukaryota</taxon>
        <taxon>Haptista</taxon>
        <taxon>Haptophyta</taxon>
        <taxon>Pavlovophyceae</taxon>
        <taxon>Pavlovales</taxon>
        <taxon>Pavlovaceae</taxon>
        <taxon>Diacronema</taxon>
    </lineage>
</organism>
<evidence type="ECO:0000313" key="3">
    <source>
        <dbReference type="Proteomes" id="UP000751190"/>
    </source>
</evidence>
<dbReference type="SMART" id="SM00450">
    <property type="entry name" value="RHOD"/>
    <property type="match status" value="1"/>
</dbReference>
<dbReference type="PANTHER" id="PTHR43031:SF1">
    <property type="entry name" value="PYRIDINE NUCLEOTIDE-DISULPHIDE OXIDOREDUCTASE"/>
    <property type="match status" value="1"/>
</dbReference>
<name>A0A8J5XSV3_DIALT</name>
<dbReference type="Pfam" id="PF00581">
    <property type="entry name" value="Rhodanese"/>
    <property type="match status" value="1"/>
</dbReference>
<sequence length="159" mass="16892">MAMAVALFHQVLSFPRAGPLLISSGGWPAHCAIRAITRAPRLALGMSSSAETGYDIRTVMEDVVEGRAQLVDCREPHEWAEGHLVHAVSAPLSVLQQGILPGGIEPDEKVYVHCAAGVRVHAAAPMMRQLGCAAVVPLREGFASLLQLGMPLARSADRP</sequence>